<feature type="transmembrane region" description="Helical" evidence="1">
    <location>
        <begin position="12"/>
        <end position="34"/>
    </location>
</feature>
<dbReference type="InterPro" id="IPR029787">
    <property type="entry name" value="Nucleotide_cyclase"/>
</dbReference>
<dbReference type="InterPro" id="IPR001054">
    <property type="entry name" value="A/G_cyclase"/>
</dbReference>
<dbReference type="Pfam" id="PF00211">
    <property type="entry name" value="Guanylate_cyc"/>
    <property type="match status" value="1"/>
</dbReference>
<evidence type="ECO:0000259" key="3">
    <source>
        <dbReference type="PROSITE" id="PS50885"/>
    </source>
</evidence>
<dbReference type="Pfam" id="PF00672">
    <property type="entry name" value="HAMP"/>
    <property type="match status" value="1"/>
</dbReference>
<sequence length="726" mass="80534">MAYSHRKTPFHINILSVLSLLLLGATCSIIWFNYDRSHFVTIESAWSLMEEKSEKIFERIQGVYTPIIALTDAAAANPALKSDLHLLEAHPSQAYLIATLRASRDIYAVLVGFDNGDFHEAANLEPYPHLREKLGAPAKTVFGIKHIVADAQGKRMSLWYFLDEQEQLLGQSEPQPDSYDPRQRPWYKKAQESTKTVKSDLYIYSFLQQPGVTFSQRFNGDGRDGVVGMDVTLSSISRFLRQQSITQAGEVFTFNAEGALTAYPDANKAMVSKLDPVSGQTKLQPAQLSDLNNPLIEAVHRQFKSRFTGHGPMNSHTFMVTVGGVQHLGTLSPVASRFGNGEYLALTAPLKHFVEPIEEVLHQSLLISLAIVLAMLPLSYWIALRIARSIKALTEEAKRIGRFELDGPVHVVSNIDEIHTLATAIGAMKATLNTFGRYAPKALVRQLMANHAEVALGGKRQPLTLMFTDVKEFTNMAEGMPPEALMRKVSAYFEVLGGAVLAQEGTIDKFIGDALMAFWNAPNEVADHTFKGCLAALESKHRMQELNQTWQTQGQAIMVTRFGLHADDMVVGNVGSSDRMDYTVMGAAVNLTARLEGLNKYYGTTILVSESVKIACQERILVRSVDRVMAKGTSIPVKVYELLGLVGEGPDYLQVSAAQIERCQRWEIAKARYLEQDWKGAIEQFSALAAEDSTDELAQIYIKRCGQYTQEPPPVAWDGVCHFSTK</sequence>
<dbReference type="OrthoDB" id="9762462at2"/>
<dbReference type="Pfam" id="PF22673">
    <property type="entry name" value="MCP-like_PDC_1"/>
    <property type="match status" value="1"/>
</dbReference>
<dbReference type="PROSITE" id="PS50885">
    <property type="entry name" value="HAMP"/>
    <property type="match status" value="1"/>
</dbReference>
<dbReference type="SUPFAM" id="SSF55073">
    <property type="entry name" value="Nucleotide cyclase"/>
    <property type="match status" value="1"/>
</dbReference>
<dbReference type="InterPro" id="IPR029151">
    <property type="entry name" value="Sensor-like_sf"/>
</dbReference>
<feature type="domain" description="Guanylate cyclase" evidence="2">
    <location>
        <begin position="464"/>
        <end position="596"/>
    </location>
</feature>
<dbReference type="PROSITE" id="PS50125">
    <property type="entry name" value="GUANYLATE_CYCLASE_2"/>
    <property type="match status" value="1"/>
</dbReference>
<keyword evidence="5" id="KW-1185">Reference proteome</keyword>
<evidence type="ECO:0000256" key="1">
    <source>
        <dbReference type="SAM" id="Phobius"/>
    </source>
</evidence>
<keyword evidence="1" id="KW-0812">Transmembrane</keyword>
<reference evidence="5" key="1">
    <citation type="journal article" date="2009" name="Appl. Environ. Microbiol.">
        <title>Complete genome sequence of the chemolithoautotrophic marine magnetotactic coccus strain MC-1.</title>
        <authorList>
            <person name="Schubbe S."/>
            <person name="Williams T.J."/>
            <person name="Xie G."/>
            <person name="Kiss H.E."/>
            <person name="Brettin T.S."/>
            <person name="Martinez D."/>
            <person name="Ross C.A."/>
            <person name="Schuler D."/>
            <person name="Cox B.L."/>
            <person name="Nealson K.H."/>
            <person name="Bazylinski D.A."/>
        </authorList>
    </citation>
    <scope>NUCLEOTIDE SEQUENCE [LARGE SCALE GENOMIC DNA]</scope>
    <source>
        <strain evidence="5">ATCC BAA-1437 / JCM 17883 / MC-1</strain>
    </source>
</reference>
<dbReference type="HOGENOM" id="CLU_021956_0_0_5"/>
<dbReference type="Proteomes" id="UP000002586">
    <property type="component" value="Chromosome"/>
</dbReference>
<dbReference type="CDD" id="cd07302">
    <property type="entry name" value="CHD"/>
    <property type="match status" value="1"/>
</dbReference>
<gene>
    <name evidence="4" type="ordered locus">Mmc1_1046</name>
</gene>
<dbReference type="GO" id="GO:0035556">
    <property type="term" value="P:intracellular signal transduction"/>
    <property type="evidence" value="ECO:0007669"/>
    <property type="project" value="InterPro"/>
</dbReference>
<evidence type="ECO:0000259" key="2">
    <source>
        <dbReference type="PROSITE" id="PS50125"/>
    </source>
</evidence>
<dbReference type="Gene3D" id="3.30.450.20">
    <property type="entry name" value="PAS domain"/>
    <property type="match status" value="2"/>
</dbReference>
<evidence type="ECO:0000313" key="4">
    <source>
        <dbReference type="EMBL" id="ABK43564.1"/>
    </source>
</evidence>
<name>A0L6H1_MAGMM</name>
<dbReference type="PANTHER" id="PTHR43081">
    <property type="entry name" value="ADENYLATE CYCLASE, TERMINAL-DIFFERENTIATION SPECIFIC-RELATED"/>
    <property type="match status" value="1"/>
</dbReference>
<feature type="domain" description="HAMP" evidence="3">
    <location>
        <begin position="384"/>
        <end position="437"/>
    </location>
</feature>
<dbReference type="InterPro" id="IPR003660">
    <property type="entry name" value="HAMP_dom"/>
</dbReference>
<dbReference type="GO" id="GO:0006171">
    <property type="term" value="P:cAMP biosynthetic process"/>
    <property type="evidence" value="ECO:0007669"/>
    <property type="project" value="TreeGrafter"/>
</dbReference>
<keyword evidence="1" id="KW-0472">Membrane</keyword>
<dbReference type="PANTHER" id="PTHR43081:SF1">
    <property type="entry name" value="ADENYLATE CYCLASE, TERMINAL-DIFFERENTIATION SPECIFIC"/>
    <property type="match status" value="1"/>
</dbReference>
<dbReference type="Gene3D" id="3.30.70.1230">
    <property type="entry name" value="Nucleotide cyclase"/>
    <property type="match status" value="1"/>
</dbReference>
<dbReference type="SUPFAM" id="SSF158472">
    <property type="entry name" value="HAMP domain-like"/>
    <property type="match status" value="1"/>
</dbReference>
<dbReference type="SUPFAM" id="SSF103190">
    <property type="entry name" value="Sensory domain-like"/>
    <property type="match status" value="1"/>
</dbReference>
<dbReference type="STRING" id="156889.Mmc1_1046"/>
<dbReference type="GO" id="GO:0016020">
    <property type="term" value="C:membrane"/>
    <property type="evidence" value="ECO:0007669"/>
    <property type="project" value="InterPro"/>
</dbReference>
<proteinExistence type="predicted"/>
<dbReference type="RefSeq" id="WP_011712721.1">
    <property type="nucleotide sequence ID" value="NC_008576.1"/>
</dbReference>
<dbReference type="AlphaFoldDB" id="A0L6H1"/>
<protein>
    <submittedName>
        <fullName evidence="4">Adenylate/guanylate cyclase</fullName>
    </submittedName>
</protein>
<accession>A0L6H1</accession>
<keyword evidence="1" id="KW-1133">Transmembrane helix</keyword>
<dbReference type="KEGG" id="mgm:Mmc1_1046"/>
<dbReference type="eggNOG" id="COG2114">
    <property type="taxonomic scope" value="Bacteria"/>
</dbReference>
<dbReference type="InterPro" id="IPR050697">
    <property type="entry name" value="Adenylyl/Guanylyl_Cyclase_3/4"/>
</dbReference>
<dbReference type="EMBL" id="CP000471">
    <property type="protein sequence ID" value="ABK43564.1"/>
    <property type="molecule type" value="Genomic_DNA"/>
</dbReference>
<reference evidence="4 5" key="2">
    <citation type="journal article" date="2012" name="Int. J. Syst. Evol. Microbiol.">
        <title>Magnetococcus marinus gen. nov., sp. nov., a marine, magnetotactic bacterium that represents a novel lineage (Magnetococcaceae fam. nov.; Magnetococcales ord. nov.) at the base of the Alphaproteobacteria.</title>
        <authorList>
            <person name="Bazylinski D.A."/>
            <person name="Williams T.J."/>
            <person name="Lefevre C.T."/>
            <person name="Berg R.J."/>
            <person name="Zhang C.L."/>
            <person name="Bowser S.S."/>
            <person name="Dean A.J."/>
            <person name="Beveridge T.J."/>
        </authorList>
    </citation>
    <scope>NUCLEOTIDE SEQUENCE [LARGE SCALE GENOMIC DNA]</scope>
    <source>
        <strain evidence="5">ATCC BAA-1437 / JCM 17883 / MC-1</strain>
    </source>
</reference>
<evidence type="ECO:0000313" key="5">
    <source>
        <dbReference type="Proteomes" id="UP000002586"/>
    </source>
</evidence>
<dbReference type="GO" id="GO:0004016">
    <property type="term" value="F:adenylate cyclase activity"/>
    <property type="evidence" value="ECO:0007669"/>
    <property type="project" value="UniProtKB-ARBA"/>
</dbReference>
<dbReference type="CDD" id="cd06225">
    <property type="entry name" value="HAMP"/>
    <property type="match status" value="1"/>
</dbReference>
<dbReference type="Gene3D" id="6.10.340.10">
    <property type="match status" value="1"/>
</dbReference>
<organism evidence="4 5">
    <name type="scientific">Magnetococcus marinus (strain ATCC BAA-1437 / JCM 17883 / MC-1)</name>
    <dbReference type="NCBI Taxonomy" id="156889"/>
    <lineage>
        <taxon>Bacteria</taxon>
        <taxon>Pseudomonadati</taxon>
        <taxon>Pseudomonadota</taxon>
        <taxon>Magnetococcia</taxon>
        <taxon>Magnetococcales</taxon>
        <taxon>Magnetococcaceae</taxon>
        <taxon>Magnetococcus</taxon>
    </lineage>
</organism>
<dbReference type="SMART" id="SM00044">
    <property type="entry name" value="CYCc"/>
    <property type="match status" value="1"/>
</dbReference>